<evidence type="ECO:0000256" key="3">
    <source>
        <dbReference type="ARBA" id="ARBA00022679"/>
    </source>
</evidence>
<name>A7ANR2_BABBO</name>
<dbReference type="Gene3D" id="3.20.100.10">
    <property type="entry name" value="mRNA triphosphatase Cet1-like"/>
    <property type="match status" value="1"/>
</dbReference>
<dbReference type="GeneID" id="5480015"/>
<keyword evidence="2" id="KW-0489">Methyltransferase</keyword>
<dbReference type="AlphaFoldDB" id="A7ANR2"/>
<dbReference type="Gene3D" id="3.40.50.150">
    <property type="entry name" value="Vaccinia Virus protein VP39"/>
    <property type="match status" value="1"/>
</dbReference>
<protein>
    <recommendedName>
        <fullName evidence="1">mRNA (guanine-N(7))-methyltransferase</fullName>
        <ecNumber evidence="1">2.1.1.56</ecNumber>
    </recommendedName>
</protein>
<dbReference type="EMBL" id="AAXT01000001">
    <property type="protein sequence ID" value="EDO08196.1"/>
    <property type="molecule type" value="Genomic_DNA"/>
</dbReference>
<accession>A7ANR2</accession>
<dbReference type="InterPro" id="IPR039753">
    <property type="entry name" value="RG7MT1"/>
</dbReference>
<keyword evidence="3" id="KW-0808">Transferase</keyword>
<dbReference type="InParanoid" id="A7ANR2"/>
<feature type="domain" description="MRNA cap 0 methyltransferase" evidence="8">
    <location>
        <begin position="394"/>
        <end position="700"/>
    </location>
</feature>
<keyword evidence="6" id="KW-0506">mRNA capping</keyword>
<evidence type="ECO:0000313" key="9">
    <source>
        <dbReference type="EMBL" id="EDO08196.1"/>
    </source>
</evidence>
<dbReference type="KEGG" id="bbo:BBOV_III006350"/>
<evidence type="ECO:0000259" key="8">
    <source>
        <dbReference type="PROSITE" id="PS51562"/>
    </source>
</evidence>
<reference evidence="9 10" key="1">
    <citation type="journal article" date="2007" name="PLoS Pathog.">
        <title>Genome sequence of Babesia bovis and comparative analysis of apicomplexan hemoprotozoa.</title>
        <authorList>
            <person name="Brayton K.A."/>
            <person name="Lau A.O.T."/>
            <person name="Herndon D.R."/>
            <person name="Hannick L."/>
            <person name="Kappmeyer L.S."/>
            <person name="Berens S.J."/>
            <person name="Bidwell S.L."/>
            <person name="Brown W.C."/>
            <person name="Crabtree J."/>
            <person name="Fadrosh D."/>
            <person name="Feldblum T."/>
            <person name="Forberger H.A."/>
            <person name="Haas B.J."/>
            <person name="Howell J.M."/>
            <person name="Khouri H."/>
            <person name="Koo H."/>
            <person name="Mann D.J."/>
            <person name="Norimine J."/>
            <person name="Paulsen I.T."/>
            <person name="Radune D."/>
            <person name="Ren Q."/>
            <person name="Smith R.K. Jr."/>
            <person name="Suarez C.E."/>
            <person name="White O."/>
            <person name="Wortman J.R."/>
            <person name="Knowles D.P. Jr."/>
            <person name="McElwain T.F."/>
            <person name="Nene V.M."/>
        </authorList>
    </citation>
    <scope>NUCLEOTIDE SEQUENCE [LARGE SCALE GENOMIC DNA]</scope>
    <source>
        <strain evidence="9">T2Bo</strain>
    </source>
</reference>
<dbReference type="eggNOG" id="KOG1975">
    <property type="taxonomic scope" value="Eukaryota"/>
</dbReference>
<dbReference type="SUPFAM" id="SSF53335">
    <property type="entry name" value="S-adenosyl-L-methionine-dependent methyltransferases"/>
    <property type="match status" value="1"/>
</dbReference>
<dbReference type="PANTHER" id="PTHR12189">
    <property type="entry name" value="MRNA GUANINE-7- METHYLTRANSFERASE"/>
    <property type="match status" value="1"/>
</dbReference>
<proteinExistence type="predicted"/>
<dbReference type="CDD" id="cd02440">
    <property type="entry name" value="AdoMet_MTases"/>
    <property type="match status" value="1"/>
</dbReference>
<keyword evidence="5" id="KW-0694">RNA-binding</keyword>
<dbReference type="GO" id="GO:0005634">
    <property type="term" value="C:nucleus"/>
    <property type="evidence" value="ECO:0007669"/>
    <property type="project" value="TreeGrafter"/>
</dbReference>
<organism evidence="9 10">
    <name type="scientific">Babesia bovis</name>
    <dbReference type="NCBI Taxonomy" id="5865"/>
    <lineage>
        <taxon>Eukaryota</taxon>
        <taxon>Sar</taxon>
        <taxon>Alveolata</taxon>
        <taxon>Apicomplexa</taxon>
        <taxon>Aconoidasida</taxon>
        <taxon>Piroplasmida</taxon>
        <taxon>Babesiidae</taxon>
        <taxon>Babesia</taxon>
    </lineage>
</organism>
<evidence type="ECO:0000256" key="1">
    <source>
        <dbReference type="ARBA" id="ARBA00011926"/>
    </source>
</evidence>
<dbReference type="Pfam" id="PF03291">
    <property type="entry name" value="mRNA_G-N7_MeTrfase"/>
    <property type="match status" value="1"/>
</dbReference>
<evidence type="ECO:0000256" key="5">
    <source>
        <dbReference type="ARBA" id="ARBA00022884"/>
    </source>
</evidence>
<dbReference type="EC" id="2.1.1.56" evidence="1"/>
<keyword evidence="10" id="KW-1185">Reference proteome</keyword>
<keyword evidence="6" id="KW-0507">mRNA processing</keyword>
<dbReference type="InterPro" id="IPR029063">
    <property type="entry name" value="SAM-dependent_MTases_sf"/>
</dbReference>
<dbReference type="OMA" id="FLMESID"/>
<reference evidence="10" key="3">
    <citation type="journal article" date="2021" name="Int. J. Parasitol.">
        <title>Comparative analysis of gene expression between Babesia bovis blood stages and kinetes allowed by improved genome annotation.</title>
        <authorList>
            <person name="Ueti M.W."/>
            <person name="Johnson W.C."/>
            <person name="Kappmeyer L.S."/>
            <person name="Herndon D.R."/>
            <person name="Mousel M.R."/>
            <person name="Reif K.E."/>
            <person name="Taus N.S."/>
            <person name="Ifeonu O.O."/>
            <person name="Silva J.C."/>
            <person name="Suarez C.E."/>
            <person name="Brayton K.A."/>
        </authorList>
    </citation>
    <scope>NUCLEOTIDE SEQUENCE [LARGE SCALE GENOMIC DNA]</scope>
</reference>
<evidence type="ECO:0000256" key="7">
    <source>
        <dbReference type="ARBA" id="ARBA00044712"/>
    </source>
</evidence>
<dbReference type="STRING" id="5865.A7ANR2"/>
<dbReference type="GO" id="GO:0003723">
    <property type="term" value="F:RNA binding"/>
    <property type="evidence" value="ECO:0007669"/>
    <property type="project" value="UniProtKB-KW"/>
</dbReference>
<dbReference type="InterPro" id="IPR004971">
    <property type="entry name" value="mRNA_G-N7_MeTrfase_dom"/>
</dbReference>
<comment type="catalytic activity">
    <reaction evidence="7">
        <text>a 5'-end (5'-triphosphoguanosine)-ribonucleoside in mRNA + S-adenosyl-L-methionine = a 5'-end (N(7)-methyl 5'-triphosphoguanosine)-ribonucleoside in mRNA + S-adenosyl-L-homocysteine</text>
        <dbReference type="Rhea" id="RHEA:67008"/>
        <dbReference type="Rhea" id="RHEA-COMP:17166"/>
        <dbReference type="Rhea" id="RHEA-COMP:17167"/>
        <dbReference type="ChEBI" id="CHEBI:57856"/>
        <dbReference type="ChEBI" id="CHEBI:59789"/>
        <dbReference type="ChEBI" id="CHEBI:156461"/>
        <dbReference type="ChEBI" id="CHEBI:167617"/>
        <dbReference type="EC" id="2.1.1.56"/>
    </reaction>
</comment>
<comment type="caution">
    <text evidence="9">The sequence shown here is derived from an EMBL/GenBank/DDBJ whole genome shotgun (WGS) entry which is preliminary data.</text>
</comment>
<sequence length="717" mass="82301">MELNAQEDQFALHTPEGCVNNQVIHTTESSICNPLVIEGYPVLGRFDSTTDVNNVIERVVRESMECTTDPSSVKCVFQVGRLVGITQNRAIVLPVETELILENDTTRISFIPDVSPKLIDTLYLDVFTSQAGDSRLVSSHDCVEVEVVTSQNIDHRKPGDDLEGFHHIRIYRVPYDNEDGLMLQQMECWEHNILNNLLVYRPHSQHHYRIQTASTTVTHGTSTPDKLGNVLKLSFRHMRNYKTSPVGPEKLIKWELNVVDHWDIVVNEEMANIPIESLIQCFTTCLVSKQDDTPEFSFLDRDVVDEGRRHYIQLCLQGRQLVNQFQRMVAFKRNRFGYILSLVRSNLCMILDRFDKTSVDIESTGDFYPNRFGDTAEVVQLHYDTRKLVRQKGSAVEALRRHNNLVKRILIACYIHRKSTVLDLACGHCQDLDKYATVGIKQLTGIDISLSEIMEARRRYSERSSSRRIRFRADFHHGNLLEEKIYGVFLRNRKFDVVTMQLAIHYIISDEANATMLLRNIHQALGDKGIFIGSTVCCNAIAKGLNAKTPYQASDDGPLRWEFGNSIFRVTVDDESMDSLMDPVTNKYLSGDALVSHLETHWGIKYHFFLMESIDASEYVVPWKAFTELCVRLGFRLIETFTFPEYLDNAPTILNNLSVTLPANVMDNLTHHIKQISSLNISPEQQEAFMLYRTFVFEKISGRDKLYMQGVKIRRTQ</sequence>
<keyword evidence="4" id="KW-0949">S-adenosyl-L-methionine</keyword>
<dbReference type="GO" id="GO:0004651">
    <property type="term" value="F:polynucleotide 5'-phosphatase activity"/>
    <property type="evidence" value="ECO:0007669"/>
    <property type="project" value="InterPro"/>
</dbReference>
<dbReference type="PANTHER" id="PTHR12189:SF2">
    <property type="entry name" value="MRNA CAP GUANINE-N7 METHYLTRANSFERASE"/>
    <property type="match status" value="1"/>
</dbReference>
<evidence type="ECO:0000313" key="10">
    <source>
        <dbReference type="Proteomes" id="UP000002173"/>
    </source>
</evidence>
<gene>
    <name evidence="9" type="ORF">BBOV_III006350</name>
</gene>
<evidence type="ECO:0000256" key="4">
    <source>
        <dbReference type="ARBA" id="ARBA00022691"/>
    </source>
</evidence>
<dbReference type="Proteomes" id="UP000002173">
    <property type="component" value="Unassembled WGS sequence"/>
</dbReference>
<dbReference type="VEuPathDB" id="PiroplasmaDB:BBOV_III006350"/>
<evidence type="ECO:0000256" key="6">
    <source>
        <dbReference type="ARBA" id="ARBA00023042"/>
    </source>
</evidence>
<reference evidence="10" key="2">
    <citation type="journal article" date="2020" name="Data Brief">
        <title>Transcriptome dataset of Babesia bovis life stages within vertebrate and invertebrate hosts.</title>
        <authorList>
            <person name="Ueti M.W."/>
            <person name="Johnson W.C."/>
            <person name="Kappmeyer L.S."/>
            <person name="Herndon D.R."/>
            <person name="Mousel M.R."/>
            <person name="Reif K.E."/>
            <person name="Taus N.S."/>
            <person name="Ifeonu O.O."/>
            <person name="Silva J.C."/>
            <person name="Suarez C.E."/>
            <person name="Brayton K.A."/>
        </authorList>
    </citation>
    <scope>NUCLEOTIDE SEQUENCE [LARGE SCALE GENOMIC DNA]</scope>
</reference>
<dbReference type="RefSeq" id="XP_001611764.1">
    <property type="nucleotide sequence ID" value="XM_001611714.1"/>
</dbReference>
<dbReference type="InterPro" id="IPR037009">
    <property type="entry name" value="mRNA_triPase_Cet1_sf"/>
</dbReference>
<dbReference type="GO" id="GO:0004482">
    <property type="term" value="F:mRNA 5'-cap (guanine-N7-)-methyltransferase activity"/>
    <property type="evidence" value="ECO:0007669"/>
    <property type="project" value="UniProtKB-EC"/>
</dbReference>
<dbReference type="PROSITE" id="PS51562">
    <property type="entry name" value="RNA_CAP0_MT"/>
    <property type="match status" value="1"/>
</dbReference>
<evidence type="ECO:0000256" key="2">
    <source>
        <dbReference type="ARBA" id="ARBA00022603"/>
    </source>
</evidence>